<dbReference type="GO" id="GO:0030427">
    <property type="term" value="C:site of polarized growth"/>
    <property type="evidence" value="ECO:0007669"/>
    <property type="project" value="TreeGrafter"/>
</dbReference>
<accession>A0A183D1C4</accession>
<dbReference type="InterPro" id="IPR002108">
    <property type="entry name" value="ADF-H"/>
</dbReference>
<reference evidence="4" key="1">
    <citation type="submission" date="2016-06" db="UniProtKB">
        <authorList>
            <consortium name="WormBaseParasite"/>
        </authorList>
    </citation>
    <scope>IDENTIFICATION</scope>
</reference>
<dbReference type="OrthoDB" id="5971719at2759"/>
<reference evidence="2 3" key="2">
    <citation type="submission" date="2018-11" db="EMBL/GenBank/DDBJ databases">
        <authorList>
            <consortium name="Pathogen Informatics"/>
        </authorList>
    </citation>
    <scope>NUCLEOTIDE SEQUENCE [LARGE SCALE GENOMIC DNA]</scope>
</reference>
<gene>
    <name evidence="2" type="ORF">GPUH_LOCUS2514</name>
</gene>
<dbReference type="GO" id="GO:0045211">
    <property type="term" value="C:postsynaptic membrane"/>
    <property type="evidence" value="ECO:0007669"/>
    <property type="project" value="TreeGrafter"/>
</dbReference>
<dbReference type="SUPFAM" id="SSF55753">
    <property type="entry name" value="Actin depolymerizing proteins"/>
    <property type="match status" value="1"/>
</dbReference>
<dbReference type="AlphaFoldDB" id="A0A183D1C4"/>
<dbReference type="GO" id="GO:0014069">
    <property type="term" value="C:postsynaptic density"/>
    <property type="evidence" value="ECO:0007669"/>
    <property type="project" value="TreeGrafter"/>
</dbReference>
<keyword evidence="3" id="KW-1185">Reference proteome</keyword>
<dbReference type="GO" id="GO:0051015">
    <property type="term" value="F:actin filament binding"/>
    <property type="evidence" value="ECO:0007669"/>
    <property type="project" value="TreeGrafter"/>
</dbReference>
<feature type="domain" description="ADF-H" evidence="1">
    <location>
        <begin position="1"/>
        <end position="84"/>
    </location>
</feature>
<name>A0A183D1C4_9BILA</name>
<proteinExistence type="predicted"/>
<evidence type="ECO:0000313" key="3">
    <source>
        <dbReference type="Proteomes" id="UP000271098"/>
    </source>
</evidence>
<dbReference type="GO" id="GO:0048812">
    <property type="term" value="P:neuron projection morphogenesis"/>
    <property type="evidence" value="ECO:0007669"/>
    <property type="project" value="TreeGrafter"/>
</dbReference>
<dbReference type="GO" id="GO:0045773">
    <property type="term" value="P:positive regulation of axon extension"/>
    <property type="evidence" value="ECO:0007669"/>
    <property type="project" value="TreeGrafter"/>
</dbReference>
<dbReference type="Gene3D" id="3.40.20.10">
    <property type="entry name" value="Severin"/>
    <property type="match status" value="1"/>
</dbReference>
<dbReference type="GO" id="GO:0030425">
    <property type="term" value="C:dendrite"/>
    <property type="evidence" value="ECO:0007669"/>
    <property type="project" value="TreeGrafter"/>
</dbReference>
<dbReference type="EMBL" id="UYRT01003820">
    <property type="protein sequence ID" value="VDK34667.1"/>
    <property type="molecule type" value="Genomic_DNA"/>
</dbReference>
<evidence type="ECO:0000259" key="1">
    <source>
        <dbReference type="PROSITE" id="PS51263"/>
    </source>
</evidence>
<dbReference type="Proteomes" id="UP000271098">
    <property type="component" value="Unassembled WGS sequence"/>
</dbReference>
<organism evidence="4">
    <name type="scientific">Gongylonema pulchrum</name>
    <dbReference type="NCBI Taxonomy" id="637853"/>
    <lineage>
        <taxon>Eukaryota</taxon>
        <taxon>Metazoa</taxon>
        <taxon>Ecdysozoa</taxon>
        <taxon>Nematoda</taxon>
        <taxon>Chromadorea</taxon>
        <taxon>Rhabditida</taxon>
        <taxon>Spirurina</taxon>
        <taxon>Spiruromorpha</taxon>
        <taxon>Spiruroidea</taxon>
        <taxon>Gongylonematidae</taxon>
        <taxon>Gongylonema</taxon>
    </lineage>
</organism>
<dbReference type="PANTHER" id="PTHR10829">
    <property type="entry name" value="CORTACTIN AND DREBRIN"/>
    <property type="match status" value="1"/>
</dbReference>
<dbReference type="GO" id="GO:0005884">
    <property type="term" value="C:actin filament"/>
    <property type="evidence" value="ECO:0007669"/>
    <property type="project" value="TreeGrafter"/>
</dbReference>
<sequence length="135" mass="14431">MEELAKSFAPGKLQYGIGAVKRGGSGSAKIVLIHWQGEGVPSSRLVATANHATDLKRFLRGIHVVMIARSEEDVDMESILRVVGRLPGVNEIIPTTASSSETAAGPAPVGTNYRPVKAKKLISSQFIKLKAQVRL</sequence>
<protein>
    <submittedName>
        <fullName evidence="4">ADF-H domain-containing protein</fullName>
    </submittedName>
</protein>
<evidence type="ECO:0000313" key="2">
    <source>
        <dbReference type="EMBL" id="VDK34667.1"/>
    </source>
</evidence>
<dbReference type="InterPro" id="IPR029006">
    <property type="entry name" value="ADF-H/Gelsolin-like_dom_sf"/>
</dbReference>
<evidence type="ECO:0000313" key="4">
    <source>
        <dbReference type="WBParaSite" id="GPUH_0000252001-mRNA-1"/>
    </source>
</evidence>
<dbReference type="PROSITE" id="PS51263">
    <property type="entry name" value="ADF_H"/>
    <property type="match status" value="1"/>
</dbReference>
<dbReference type="WBParaSite" id="GPUH_0000252001-mRNA-1">
    <property type="protein sequence ID" value="GPUH_0000252001-mRNA-1"/>
    <property type="gene ID" value="GPUH_0000252001"/>
</dbReference>
<dbReference type="GO" id="GO:0030864">
    <property type="term" value="C:cortical actin cytoskeleton"/>
    <property type="evidence" value="ECO:0007669"/>
    <property type="project" value="TreeGrafter"/>
</dbReference>
<dbReference type="GO" id="GO:0030027">
    <property type="term" value="C:lamellipodium"/>
    <property type="evidence" value="ECO:0007669"/>
    <property type="project" value="TreeGrafter"/>
</dbReference>
<dbReference type="Pfam" id="PF00241">
    <property type="entry name" value="Cofilin_ADF"/>
    <property type="match status" value="1"/>
</dbReference>
<dbReference type="PANTHER" id="PTHR10829:SF25">
    <property type="entry name" value="DREBRIN-LIKE PROTEIN"/>
    <property type="match status" value="1"/>
</dbReference>
<dbReference type="GO" id="GO:0098974">
    <property type="term" value="P:postsynaptic actin cytoskeleton organization"/>
    <property type="evidence" value="ECO:0007669"/>
    <property type="project" value="TreeGrafter"/>
</dbReference>
<dbReference type="GO" id="GO:0030833">
    <property type="term" value="P:regulation of actin filament polymerization"/>
    <property type="evidence" value="ECO:0007669"/>
    <property type="project" value="TreeGrafter"/>
</dbReference>